<dbReference type="Proteomes" id="UP000187074">
    <property type="component" value="Unassembled WGS sequence"/>
</dbReference>
<dbReference type="Pfam" id="PF02566">
    <property type="entry name" value="OsmC"/>
    <property type="match status" value="1"/>
</dbReference>
<dbReference type="InterPro" id="IPR003718">
    <property type="entry name" value="OsmC/Ohr_fam"/>
</dbReference>
<sequence>MTTLKIVEGQDRIFNEAGFQLVGNHGPNLEGGLSPRELLEASLALCVSISLQKIMDYDGVDYDKSSIHIEVSSVKAEDKSNKFSHFNVFVSLPPTLEAAYKEKLKSVVERACTIGNTLKSEAVVELIEVNEPIETSSNA</sequence>
<gene>
    <name evidence="1" type="ORF">BK123_11355</name>
</gene>
<comment type="caution">
    <text evidence="1">The sequence shown here is derived from an EMBL/GenBank/DDBJ whole genome shotgun (WGS) entry which is preliminary data.</text>
</comment>
<accession>A0A1R1B4B1</accession>
<name>A0A1R1B4B1_PAELA</name>
<dbReference type="Gene3D" id="3.30.300.20">
    <property type="match status" value="1"/>
</dbReference>
<protein>
    <submittedName>
        <fullName evidence="1">Osmotically inducible protein OsmC</fullName>
    </submittedName>
</protein>
<evidence type="ECO:0000313" key="2">
    <source>
        <dbReference type="Proteomes" id="UP000187074"/>
    </source>
</evidence>
<evidence type="ECO:0000313" key="1">
    <source>
        <dbReference type="EMBL" id="OME93833.1"/>
    </source>
</evidence>
<dbReference type="SUPFAM" id="SSF82784">
    <property type="entry name" value="OsmC-like"/>
    <property type="match status" value="1"/>
</dbReference>
<organism evidence="1 2">
    <name type="scientific">Paenibacillus lautus</name>
    <name type="common">Bacillus lautus</name>
    <dbReference type="NCBI Taxonomy" id="1401"/>
    <lineage>
        <taxon>Bacteria</taxon>
        <taxon>Bacillati</taxon>
        <taxon>Bacillota</taxon>
        <taxon>Bacilli</taxon>
        <taxon>Bacillales</taxon>
        <taxon>Paenibacillaceae</taxon>
        <taxon>Paenibacillus</taxon>
    </lineage>
</organism>
<dbReference type="STRING" id="1401.BK123_11355"/>
<dbReference type="OrthoDB" id="2969186at2"/>
<reference evidence="1 2" key="1">
    <citation type="submission" date="2016-11" db="EMBL/GenBank/DDBJ databases">
        <title>Paenibacillus species isolates.</title>
        <authorList>
            <person name="Beno S.M."/>
        </authorList>
    </citation>
    <scope>NUCLEOTIDE SEQUENCE [LARGE SCALE GENOMIC DNA]</scope>
    <source>
        <strain evidence="1 2">FSL F4-0100</strain>
    </source>
</reference>
<proteinExistence type="predicted"/>
<dbReference type="InterPro" id="IPR015946">
    <property type="entry name" value="KH_dom-like_a/b"/>
</dbReference>
<dbReference type="EMBL" id="MRTF01000003">
    <property type="protein sequence ID" value="OME93833.1"/>
    <property type="molecule type" value="Genomic_DNA"/>
</dbReference>
<dbReference type="InterPro" id="IPR036102">
    <property type="entry name" value="OsmC/Ohrsf"/>
</dbReference>
<dbReference type="RefSeq" id="WP_076322502.1">
    <property type="nucleotide sequence ID" value="NZ_MRTF01000003.1"/>
</dbReference>
<dbReference type="AlphaFoldDB" id="A0A1R1B4B1"/>